<name>E6Q8H7_9ZZZZ</name>
<evidence type="ECO:0000313" key="2">
    <source>
        <dbReference type="EMBL" id="CBI03503.1"/>
    </source>
</evidence>
<gene>
    <name evidence="2" type="ORF">CARN5_3111</name>
</gene>
<sequence>MANHLEASRDIPQFFADFFPDGFQEATALPAGAGQRIMPHVHPGQMSGDRHAAVLRRPQAT</sequence>
<proteinExistence type="predicted"/>
<accession>E6Q8H7</accession>
<protein>
    <submittedName>
        <fullName evidence="2">Uncharacterized protein</fullName>
    </submittedName>
</protein>
<feature type="region of interest" description="Disordered" evidence="1">
    <location>
        <begin position="39"/>
        <end position="61"/>
    </location>
</feature>
<evidence type="ECO:0000256" key="1">
    <source>
        <dbReference type="SAM" id="MobiDB-lite"/>
    </source>
</evidence>
<dbReference type="AlphaFoldDB" id="E6Q8H7"/>
<organism evidence="2">
    <name type="scientific">mine drainage metagenome</name>
    <dbReference type="NCBI Taxonomy" id="410659"/>
    <lineage>
        <taxon>unclassified sequences</taxon>
        <taxon>metagenomes</taxon>
        <taxon>ecological metagenomes</taxon>
    </lineage>
</organism>
<comment type="caution">
    <text evidence="2">The sequence shown here is derived from an EMBL/GenBank/DDBJ whole genome shotgun (WGS) entry which is preliminary data.</text>
</comment>
<reference evidence="2" key="1">
    <citation type="submission" date="2009-10" db="EMBL/GenBank/DDBJ databases">
        <title>Diversity of trophic interactions inside an arsenic-rich microbial ecosystem.</title>
        <authorList>
            <person name="Bertin P.N."/>
            <person name="Heinrich-Salmeron A."/>
            <person name="Pelletier E."/>
            <person name="Goulhen-Chollet F."/>
            <person name="Arsene-Ploetze F."/>
            <person name="Gallien S."/>
            <person name="Calteau A."/>
            <person name="Vallenet D."/>
            <person name="Casiot C."/>
            <person name="Chane-Woon-Ming B."/>
            <person name="Giloteaux L."/>
            <person name="Barakat M."/>
            <person name="Bonnefoy V."/>
            <person name="Bruneel O."/>
            <person name="Chandler M."/>
            <person name="Cleiss J."/>
            <person name="Duran R."/>
            <person name="Elbaz-Poulichet F."/>
            <person name="Fonknechten N."/>
            <person name="Lauga B."/>
            <person name="Mornico D."/>
            <person name="Ortet P."/>
            <person name="Schaeffer C."/>
            <person name="Siguier P."/>
            <person name="Alexander Thil Smith A."/>
            <person name="Van Dorsselaer A."/>
            <person name="Weissenbach J."/>
            <person name="Medigue C."/>
            <person name="Le Paslier D."/>
        </authorList>
    </citation>
    <scope>NUCLEOTIDE SEQUENCE</scope>
</reference>
<dbReference type="EMBL" id="CABP01000003">
    <property type="protein sequence ID" value="CBI03503.1"/>
    <property type="molecule type" value="Genomic_DNA"/>
</dbReference>